<protein>
    <submittedName>
        <fullName evidence="5">Spore germination protein KA</fullName>
    </submittedName>
</protein>
<evidence type="ECO:0000313" key="6">
    <source>
        <dbReference type="Proteomes" id="UP000520011"/>
    </source>
</evidence>
<accession>A0A7W8IMN8</accession>
<evidence type="ECO:0000256" key="2">
    <source>
        <dbReference type="ARBA" id="ARBA00023136"/>
    </source>
</evidence>
<name>A0A7W8IMN8_9BACL</name>
<organism evidence="5 6">
    <name type="scientific">Anoxybacteroides tepidamans</name>
    <dbReference type="NCBI Taxonomy" id="265948"/>
    <lineage>
        <taxon>Bacteria</taxon>
        <taxon>Bacillati</taxon>
        <taxon>Bacillota</taxon>
        <taxon>Bacilli</taxon>
        <taxon>Bacillales</taxon>
        <taxon>Anoxybacillaceae</taxon>
        <taxon>Anoxybacteroides</taxon>
    </lineage>
</organism>
<feature type="compositionally biased region" description="Basic and acidic residues" evidence="3">
    <location>
        <begin position="514"/>
        <end position="524"/>
    </location>
</feature>
<reference evidence="5 6" key="1">
    <citation type="submission" date="2020-08" db="EMBL/GenBank/DDBJ databases">
        <title>Genomic Encyclopedia of Type Strains, Phase IV (KMG-IV): sequencing the most valuable type-strain genomes for metagenomic binning, comparative biology and taxonomic classification.</title>
        <authorList>
            <person name="Goeker M."/>
        </authorList>
    </citation>
    <scope>NUCLEOTIDE SEQUENCE [LARGE SCALE GENOMIC DNA]</scope>
    <source>
        <strain evidence="5 6">DSM 16325</strain>
    </source>
</reference>
<gene>
    <name evidence="5" type="ORF">HNQ34_000498</name>
</gene>
<keyword evidence="4" id="KW-0812">Transmembrane</keyword>
<sequence length="524" mass="58289">MRFFKKNSAQNLHIEHQHEQLHVLSFDLKQNMQVLQNVYDNCMDVVFHSFQIGGTTNAALIYIDGFVNIEELDSVVLPSLMKHPFSNISIDIDRLLEQTLTVSKTKKIQTIAECIEHISSGSAVLLIDSQNKAFALGISKWEKRSIEEPTGESTIRGPREGFTESLGTNLSLLRRKIKSPQLKMKTMKIGTYTQTEVAISYIEEIASPTLLEEVEARLHRINIDGILETSYIEELIEDNPYSPFPQVLNTERPDVVAANLLEGRVAILQDGTPFVIIVPVSFYSLLQSSEDYYHRSLIGTAIRWLRYLFLFISLLLPSLYVAILTFHQEMVPTSLLFTMSASRELIPFPALVEALMMEIVFEALREAGVRLPKQAGAAVSIVGALVIGQAAVQAGIVSAPMIMVVALTGIASFTIPRYAAGIALRMLRFPMIFLAGSLGLLGIMLGILLILTHMATLRSFGVPYLSPIAPMQGREMKDVLIRVPLWKRNTRPRLTGTKNITRQSPEQKPNPLDGDDKMEKGGGA</sequence>
<keyword evidence="6" id="KW-1185">Reference proteome</keyword>
<keyword evidence="2 4" id="KW-0472">Membrane</keyword>
<comment type="caution">
    <text evidence="5">The sequence shown here is derived from an EMBL/GenBank/DDBJ whole genome shotgun (WGS) entry which is preliminary data.</text>
</comment>
<keyword evidence="4" id="KW-1133">Transmembrane helix</keyword>
<feature type="transmembrane region" description="Helical" evidence="4">
    <location>
        <begin position="402"/>
        <end position="420"/>
    </location>
</feature>
<evidence type="ECO:0000256" key="4">
    <source>
        <dbReference type="SAM" id="Phobius"/>
    </source>
</evidence>
<dbReference type="PANTHER" id="PTHR22550:SF5">
    <property type="entry name" value="LEUCINE ZIPPER PROTEIN 4"/>
    <property type="match status" value="1"/>
</dbReference>
<dbReference type="PIRSF" id="PIRSF005690">
    <property type="entry name" value="GerBA"/>
    <property type="match status" value="1"/>
</dbReference>
<feature type="transmembrane region" description="Helical" evidence="4">
    <location>
        <begin position="346"/>
        <end position="364"/>
    </location>
</feature>
<comment type="similarity">
    <text evidence="1">Belongs to the GerABKA family.</text>
</comment>
<dbReference type="AlphaFoldDB" id="A0A7W8IMN8"/>
<feature type="transmembrane region" description="Helical" evidence="4">
    <location>
        <begin position="432"/>
        <end position="455"/>
    </location>
</feature>
<dbReference type="EMBL" id="JACHEP010000001">
    <property type="protein sequence ID" value="MBB5323421.1"/>
    <property type="molecule type" value="Genomic_DNA"/>
</dbReference>
<dbReference type="PANTHER" id="PTHR22550">
    <property type="entry name" value="SPORE GERMINATION PROTEIN"/>
    <property type="match status" value="1"/>
</dbReference>
<dbReference type="Proteomes" id="UP000520011">
    <property type="component" value="Unassembled WGS sequence"/>
</dbReference>
<dbReference type="InterPro" id="IPR004995">
    <property type="entry name" value="Spore_Ger"/>
</dbReference>
<dbReference type="Pfam" id="PF03323">
    <property type="entry name" value="GerA"/>
    <property type="match status" value="1"/>
</dbReference>
<dbReference type="RefSeq" id="WP_183251137.1">
    <property type="nucleotide sequence ID" value="NZ_JACHEP010000001.1"/>
</dbReference>
<dbReference type="GO" id="GO:0009847">
    <property type="term" value="P:spore germination"/>
    <property type="evidence" value="ECO:0007669"/>
    <property type="project" value="InterPro"/>
</dbReference>
<evidence type="ECO:0000256" key="1">
    <source>
        <dbReference type="ARBA" id="ARBA00005278"/>
    </source>
</evidence>
<feature type="transmembrane region" description="Helical" evidence="4">
    <location>
        <begin position="304"/>
        <end position="326"/>
    </location>
</feature>
<feature type="transmembrane region" description="Helical" evidence="4">
    <location>
        <begin position="376"/>
        <end position="396"/>
    </location>
</feature>
<dbReference type="InterPro" id="IPR050768">
    <property type="entry name" value="UPF0353/GerABKA_families"/>
</dbReference>
<dbReference type="GO" id="GO:0016020">
    <property type="term" value="C:membrane"/>
    <property type="evidence" value="ECO:0007669"/>
    <property type="project" value="InterPro"/>
</dbReference>
<feature type="compositionally biased region" description="Polar residues" evidence="3">
    <location>
        <begin position="496"/>
        <end position="507"/>
    </location>
</feature>
<proteinExistence type="inferred from homology"/>
<evidence type="ECO:0000256" key="3">
    <source>
        <dbReference type="SAM" id="MobiDB-lite"/>
    </source>
</evidence>
<evidence type="ECO:0000313" key="5">
    <source>
        <dbReference type="EMBL" id="MBB5323421.1"/>
    </source>
</evidence>
<feature type="region of interest" description="Disordered" evidence="3">
    <location>
        <begin position="492"/>
        <end position="524"/>
    </location>
</feature>